<evidence type="ECO:0000256" key="12">
    <source>
        <dbReference type="ARBA" id="ARBA00023098"/>
    </source>
</evidence>
<dbReference type="PANTHER" id="PTHR16320:SF24">
    <property type="entry name" value="PHOSPHODIESTERASE, PUTATIVE-RELATED"/>
    <property type="match status" value="1"/>
</dbReference>
<evidence type="ECO:0000256" key="11">
    <source>
        <dbReference type="ARBA" id="ARBA00022989"/>
    </source>
</evidence>
<comment type="caution">
    <text evidence="16">The sequence shown here is derived from an EMBL/GenBank/DDBJ whole genome shotgun (WGS) entry which is preliminary data.</text>
</comment>
<proteinExistence type="inferred from homology"/>
<evidence type="ECO:0000256" key="4">
    <source>
        <dbReference type="ARBA" id="ARBA00006335"/>
    </source>
</evidence>
<evidence type="ECO:0000256" key="3">
    <source>
        <dbReference type="ARBA" id="ARBA00004991"/>
    </source>
</evidence>
<accession>A0ABQ9G7V9</accession>
<comment type="pathway">
    <text evidence="3">Sphingolipid metabolism.</text>
</comment>
<organism evidence="16 17">
    <name type="scientific">Dryococelus australis</name>
    <dbReference type="NCBI Taxonomy" id="614101"/>
    <lineage>
        <taxon>Eukaryota</taxon>
        <taxon>Metazoa</taxon>
        <taxon>Ecdysozoa</taxon>
        <taxon>Arthropoda</taxon>
        <taxon>Hexapoda</taxon>
        <taxon>Insecta</taxon>
        <taxon>Pterygota</taxon>
        <taxon>Neoptera</taxon>
        <taxon>Polyneoptera</taxon>
        <taxon>Phasmatodea</taxon>
        <taxon>Verophasmatodea</taxon>
        <taxon>Anareolatae</taxon>
        <taxon>Phasmatidae</taxon>
        <taxon>Eurycanthinae</taxon>
        <taxon>Dryococelus</taxon>
    </lineage>
</organism>
<feature type="domain" description="Endonuclease/exonuclease/phosphatase" evidence="15">
    <location>
        <begin position="9"/>
        <end position="299"/>
    </location>
</feature>
<comment type="subcellular location">
    <subcellularLocation>
        <location evidence="1">Membrane</location>
        <topology evidence="1">Multi-pass membrane protein</topology>
    </subcellularLocation>
</comment>
<evidence type="ECO:0000256" key="10">
    <source>
        <dbReference type="ARBA" id="ARBA00022919"/>
    </source>
</evidence>
<reference evidence="16 17" key="1">
    <citation type="submission" date="2023-02" db="EMBL/GenBank/DDBJ databases">
        <title>LHISI_Scaffold_Assembly.</title>
        <authorList>
            <person name="Stuart O.P."/>
            <person name="Cleave R."/>
            <person name="Magrath M.J.L."/>
            <person name="Mikheyev A.S."/>
        </authorList>
    </citation>
    <scope>NUCLEOTIDE SEQUENCE [LARGE SCALE GENOMIC DNA]</scope>
    <source>
        <strain evidence="16">Daus_M_001</strain>
        <tissue evidence="16">Leg muscle</tissue>
    </source>
</reference>
<sequence length="425" mass="48325">MVQLKLNVLTLNCWGIPVGSSHRIERMNAIAEELDKGEYDLVCLQEVWLQSDYWRIRQKTSQLLPFAHYFYSGVLGSGVCILSKFPIDDVFFHQWPVNGYIHKIHHGDWFGGKGVGLCQVSVAGIRIHVYTTHLHAEYNRESDEYMAHRVLQAFDLSQMVRTTSVGADVVILAGDLNTEPEDLAQRIICQNSELHDAYMCTHQSSAMKTKECAQNSLNEEIISNGTEVSQNHEELLKSPDGGTSRRSSIPLWAGFQQDLSKRIDYILFRSGPEVQVRVESYRQPLPQKVPNCSFSFSDHEAVLATLRITKGYAQTMEPSLTNFFFPKFIVPTLHSMSEIHQTAQKKNYSQYILMHLAAVYFVMYTISGKIYILCYYFIHICVLHFALVLLFCVRQTLSVWCNLSKLQVRAGLLVVQVAASTIRAG</sequence>
<dbReference type="PANTHER" id="PTHR16320">
    <property type="entry name" value="SPHINGOMYELINASE FAMILY MEMBER"/>
    <property type="match status" value="1"/>
</dbReference>
<evidence type="ECO:0000256" key="6">
    <source>
        <dbReference type="ARBA" id="ARBA00022692"/>
    </source>
</evidence>
<keyword evidence="10" id="KW-0746">Sphingolipid metabolism</keyword>
<protein>
    <recommendedName>
        <fullName evidence="5">sphingomyelin phosphodiesterase</fullName>
        <ecNumber evidence="5">3.1.4.12</ecNumber>
    </recommendedName>
</protein>
<dbReference type="SUPFAM" id="SSF56219">
    <property type="entry name" value="DNase I-like"/>
    <property type="match status" value="1"/>
</dbReference>
<dbReference type="Pfam" id="PF03372">
    <property type="entry name" value="Exo_endo_phos"/>
    <property type="match status" value="1"/>
</dbReference>
<keyword evidence="8" id="KW-0378">Hydrolase</keyword>
<keyword evidence="13 14" id="KW-0472">Membrane</keyword>
<evidence type="ECO:0000256" key="14">
    <source>
        <dbReference type="SAM" id="Phobius"/>
    </source>
</evidence>
<evidence type="ECO:0000256" key="9">
    <source>
        <dbReference type="ARBA" id="ARBA00022842"/>
    </source>
</evidence>
<gene>
    <name evidence="16" type="ORF">PR048_030053</name>
</gene>
<name>A0ABQ9G7V9_9NEOP</name>
<dbReference type="Gene3D" id="3.60.10.10">
    <property type="entry name" value="Endonuclease/exonuclease/phosphatase"/>
    <property type="match status" value="1"/>
</dbReference>
<evidence type="ECO:0000259" key="15">
    <source>
        <dbReference type="Pfam" id="PF03372"/>
    </source>
</evidence>
<dbReference type="InterPro" id="IPR005135">
    <property type="entry name" value="Endo/exonuclease/phosphatase"/>
</dbReference>
<evidence type="ECO:0000256" key="8">
    <source>
        <dbReference type="ARBA" id="ARBA00022801"/>
    </source>
</evidence>
<dbReference type="EMBL" id="JARBHB010000014">
    <property type="protein sequence ID" value="KAJ8868525.1"/>
    <property type="molecule type" value="Genomic_DNA"/>
</dbReference>
<dbReference type="InterPro" id="IPR038772">
    <property type="entry name" value="Sph/SMPD2-like"/>
</dbReference>
<keyword evidence="9" id="KW-0460">Magnesium</keyword>
<keyword evidence="6 14" id="KW-0812">Transmembrane</keyword>
<evidence type="ECO:0000256" key="1">
    <source>
        <dbReference type="ARBA" id="ARBA00004141"/>
    </source>
</evidence>
<feature type="transmembrane region" description="Helical" evidence="14">
    <location>
        <begin position="373"/>
        <end position="391"/>
    </location>
</feature>
<dbReference type="InterPro" id="IPR036691">
    <property type="entry name" value="Endo/exonu/phosph_ase_sf"/>
</dbReference>
<evidence type="ECO:0000256" key="13">
    <source>
        <dbReference type="ARBA" id="ARBA00023136"/>
    </source>
</evidence>
<dbReference type="Proteomes" id="UP001159363">
    <property type="component" value="Chromosome 13"/>
</dbReference>
<dbReference type="EC" id="3.1.4.12" evidence="5"/>
<evidence type="ECO:0000256" key="2">
    <source>
        <dbReference type="ARBA" id="ARBA00004760"/>
    </source>
</evidence>
<evidence type="ECO:0000256" key="7">
    <source>
        <dbReference type="ARBA" id="ARBA00022723"/>
    </source>
</evidence>
<evidence type="ECO:0000256" key="5">
    <source>
        <dbReference type="ARBA" id="ARBA00012369"/>
    </source>
</evidence>
<keyword evidence="12" id="KW-0443">Lipid metabolism</keyword>
<keyword evidence="17" id="KW-1185">Reference proteome</keyword>
<evidence type="ECO:0000313" key="17">
    <source>
        <dbReference type="Proteomes" id="UP001159363"/>
    </source>
</evidence>
<comment type="pathway">
    <text evidence="2">Lipid metabolism; sphingolipid metabolism.</text>
</comment>
<evidence type="ECO:0000313" key="16">
    <source>
        <dbReference type="EMBL" id="KAJ8868525.1"/>
    </source>
</evidence>
<comment type="similarity">
    <text evidence="4">Belongs to the neutral sphingomyelinase family.</text>
</comment>
<keyword evidence="7" id="KW-0479">Metal-binding</keyword>
<keyword evidence="11 14" id="KW-1133">Transmembrane helix</keyword>